<dbReference type="AlphaFoldDB" id="A0A7J7DIY5"/>
<protein>
    <recommendedName>
        <fullName evidence="3">Heavy metal transport/detoxification superfamily protein</fullName>
    </recommendedName>
</protein>
<keyword evidence="2" id="KW-1185">Reference proteome</keyword>
<comment type="caution">
    <text evidence="1">The sequence shown here is derived from an EMBL/GenBank/DDBJ whole genome shotgun (WGS) entry which is preliminary data.</text>
</comment>
<proteinExistence type="predicted"/>
<dbReference type="EMBL" id="JAAARO010000006">
    <property type="protein sequence ID" value="KAF5746194.1"/>
    <property type="molecule type" value="Genomic_DNA"/>
</dbReference>
<dbReference type="FunCoup" id="A0A7J7DIY5">
    <property type="interactions" value="116"/>
</dbReference>
<dbReference type="Proteomes" id="UP000593562">
    <property type="component" value="Unassembled WGS sequence"/>
</dbReference>
<gene>
    <name evidence="1" type="ORF">HS088_TW06G00361</name>
</gene>
<dbReference type="InParanoid" id="A0A7J7DIY5"/>
<evidence type="ECO:0008006" key="3">
    <source>
        <dbReference type="Google" id="ProtNLM"/>
    </source>
</evidence>
<evidence type="ECO:0000313" key="1">
    <source>
        <dbReference type="EMBL" id="KAF5746194.1"/>
    </source>
</evidence>
<name>A0A7J7DIY5_TRIWF</name>
<accession>A0A7J7DIY5</accession>
<sequence>MVFSLFVPFCKQKIVIRVSMDGQKCRSQWCQSLMSAAGFSEPNPRSKTLKTVVSLQGVERAALGGSEKDEIEVTGDGIDAVKLTDLLRKKVGFAELVSVTPVEEKKKDEPAVVPMFWSYGVPQYKVYEIKGNNYSPCGWSIW</sequence>
<dbReference type="Gene3D" id="3.30.70.100">
    <property type="match status" value="1"/>
</dbReference>
<dbReference type="InterPro" id="IPR044296">
    <property type="entry name" value="HIPP46"/>
</dbReference>
<dbReference type="PANTHER" id="PTHR46371">
    <property type="entry name" value="OS04G0464100 PROTEIN"/>
    <property type="match status" value="1"/>
</dbReference>
<reference evidence="1 2" key="1">
    <citation type="journal article" date="2020" name="Nat. Commun.">
        <title>Genome of Tripterygium wilfordii and identification of cytochrome P450 involved in triptolide biosynthesis.</title>
        <authorList>
            <person name="Tu L."/>
            <person name="Su P."/>
            <person name="Zhang Z."/>
            <person name="Gao L."/>
            <person name="Wang J."/>
            <person name="Hu T."/>
            <person name="Zhou J."/>
            <person name="Zhang Y."/>
            <person name="Zhao Y."/>
            <person name="Liu Y."/>
            <person name="Song Y."/>
            <person name="Tong Y."/>
            <person name="Lu Y."/>
            <person name="Yang J."/>
            <person name="Xu C."/>
            <person name="Jia M."/>
            <person name="Peters R.J."/>
            <person name="Huang L."/>
            <person name="Gao W."/>
        </authorList>
    </citation>
    <scope>NUCLEOTIDE SEQUENCE [LARGE SCALE GENOMIC DNA]</scope>
    <source>
        <strain evidence="2">cv. XIE 37</strain>
        <tissue evidence="1">Leaf</tissue>
    </source>
</reference>
<organism evidence="1 2">
    <name type="scientific">Tripterygium wilfordii</name>
    <name type="common">Thunder God vine</name>
    <dbReference type="NCBI Taxonomy" id="458696"/>
    <lineage>
        <taxon>Eukaryota</taxon>
        <taxon>Viridiplantae</taxon>
        <taxon>Streptophyta</taxon>
        <taxon>Embryophyta</taxon>
        <taxon>Tracheophyta</taxon>
        <taxon>Spermatophyta</taxon>
        <taxon>Magnoliopsida</taxon>
        <taxon>eudicotyledons</taxon>
        <taxon>Gunneridae</taxon>
        <taxon>Pentapetalae</taxon>
        <taxon>rosids</taxon>
        <taxon>fabids</taxon>
        <taxon>Celastrales</taxon>
        <taxon>Celastraceae</taxon>
        <taxon>Tripterygium</taxon>
    </lineage>
</organism>
<evidence type="ECO:0000313" key="2">
    <source>
        <dbReference type="Proteomes" id="UP000593562"/>
    </source>
</evidence>